<dbReference type="EMBL" id="QSII01000024">
    <property type="protein sequence ID" value="RHC81486.1"/>
    <property type="molecule type" value="Genomic_DNA"/>
</dbReference>
<dbReference type="Proteomes" id="UP000286260">
    <property type="component" value="Unassembled WGS sequence"/>
</dbReference>
<name>A0A414BUQ8_9BACT</name>
<protein>
    <submittedName>
        <fullName evidence="2">DUF4375 domain-containing protein</fullName>
    </submittedName>
</protein>
<reference evidence="2 3" key="1">
    <citation type="submission" date="2018-08" db="EMBL/GenBank/DDBJ databases">
        <title>A genome reference for cultivated species of the human gut microbiota.</title>
        <authorList>
            <person name="Zou Y."/>
            <person name="Xue W."/>
            <person name="Luo G."/>
        </authorList>
    </citation>
    <scope>NUCLEOTIDE SEQUENCE [LARGE SCALE GENOMIC DNA]</scope>
    <source>
        <strain evidence="2 3">AM34-17</strain>
    </source>
</reference>
<accession>A0A414BUQ8</accession>
<gene>
    <name evidence="2" type="ORF">DW828_15555</name>
</gene>
<organism evidence="2 3">
    <name type="scientific">Parabacteroides merdae</name>
    <dbReference type="NCBI Taxonomy" id="46503"/>
    <lineage>
        <taxon>Bacteria</taxon>
        <taxon>Pseudomonadati</taxon>
        <taxon>Bacteroidota</taxon>
        <taxon>Bacteroidia</taxon>
        <taxon>Bacteroidales</taxon>
        <taxon>Tannerellaceae</taxon>
        <taxon>Parabacteroides</taxon>
    </lineage>
</organism>
<proteinExistence type="predicted"/>
<dbReference type="AlphaFoldDB" id="A0A414BUQ8"/>
<evidence type="ECO:0000313" key="2">
    <source>
        <dbReference type="EMBL" id="RHC81486.1"/>
    </source>
</evidence>
<evidence type="ECO:0000259" key="1">
    <source>
        <dbReference type="Pfam" id="PF14300"/>
    </source>
</evidence>
<comment type="caution">
    <text evidence="2">The sequence shown here is derived from an EMBL/GenBank/DDBJ whole genome shotgun (WGS) entry which is preliminary data.</text>
</comment>
<dbReference type="Pfam" id="PF14300">
    <property type="entry name" value="DMP19"/>
    <property type="match status" value="1"/>
</dbReference>
<feature type="domain" description="DNA mimic protein DMP19 C-terminal" evidence="1">
    <location>
        <begin position="49"/>
        <end position="158"/>
    </location>
</feature>
<dbReference type="RefSeq" id="WP_122204843.1">
    <property type="nucleotide sequence ID" value="NZ_QSII01000024.1"/>
</dbReference>
<sequence>MSWIRKILGLARPERITMELIERLPAHRLCRKYIDGELAADMESQEFDNIMCAVELHAEVINGGFNQYYYNSDGERAERAENTFIKLGAMQIANVVKRANKQYAANRDKLHSIWDGTMKSFFYGYKEKIFNDFDDEYYALMKNDKQLYTLIGTYIKQHPADFLTK</sequence>
<evidence type="ECO:0000313" key="3">
    <source>
        <dbReference type="Proteomes" id="UP000286260"/>
    </source>
</evidence>
<dbReference type="Gene3D" id="1.20.1420.60">
    <property type="match status" value="1"/>
</dbReference>
<dbReference type="InterPro" id="IPR025402">
    <property type="entry name" value="DMP19_C"/>
</dbReference>